<evidence type="ECO:0000313" key="1">
    <source>
        <dbReference type="EMBL" id="KAJ0027342.1"/>
    </source>
</evidence>
<protein>
    <submittedName>
        <fullName evidence="1">Uncharacterized protein</fullName>
    </submittedName>
</protein>
<name>A0ACC0XYY2_9ROSI</name>
<organism evidence="1 2">
    <name type="scientific">Pistacia integerrima</name>
    <dbReference type="NCBI Taxonomy" id="434235"/>
    <lineage>
        <taxon>Eukaryota</taxon>
        <taxon>Viridiplantae</taxon>
        <taxon>Streptophyta</taxon>
        <taxon>Embryophyta</taxon>
        <taxon>Tracheophyta</taxon>
        <taxon>Spermatophyta</taxon>
        <taxon>Magnoliopsida</taxon>
        <taxon>eudicotyledons</taxon>
        <taxon>Gunneridae</taxon>
        <taxon>Pentapetalae</taxon>
        <taxon>rosids</taxon>
        <taxon>malvids</taxon>
        <taxon>Sapindales</taxon>
        <taxon>Anacardiaceae</taxon>
        <taxon>Pistacia</taxon>
    </lineage>
</organism>
<accession>A0ACC0XYY2</accession>
<proteinExistence type="predicted"/>
<sequence length="260" mass="28565">MRKGVGEDKEFWEADGPRSTAVNKVFQAMLDCGFTPNNLVYTVLIDGHFKTGNLIEAFATFRCILGLAVHPDLQTYNIFTNRLSLSSRDLCKAGEIEGVQLYDEMCSKGIDPNIYMFNSLIDGLCKLGDMRRARKLFGGIQEKGFAPNNVTYSTMVDGYCKAGDLAEGFNLFNVKQSEEAGCNNYEILIEVHCKKDNLIEAFQLQEEILGKGLLSKGTAYDTLIDGVCKKGDLSKAVGVLDETRQQGVKPCSGTCSSSSQ</sequence>
<evidence type="ECO:0000313" key="2">
    <source>
        <dbReference type="Proteomes" id="UP001163603"/>
    </source>
</evidence>
<comment type="caution">
    <text evidence="1">The sequence shown here is derived from an EMBL/GenBank/DDBJ whole genome shotgun (WGS) entry which is preliminary data.</text>
</comment>
<gene>
    <name evidence="1" type="ORF">Pint_36612</name>
</gene>
<dbReference type="EMBL" id="CM047744">
    <property type="protein sequence ID" value="KAJ0027342.1"/>
    <property type="molecule type" value="Genomic_DNA"/>
</dbReference>
<dbReference type="Proteomes" id="UP001163603">
    <property type="component" value="Chromosome 9"/>
</dbReference>
<reference evidence="2" key="1">
    <citation type="journal article" date="2023" name="G3 (Bethesda)">
        <title>Genome assembly and association tests identify interacting loci associated with vigor, precocity, and sex in interspecific pistachio rootstocks.</title>
        <authorList>
            <person name="Palmer W."/>
            <person name="Jacygrad E."/>
            <person name="Sagayaradj S."/>
            <person name="Cavanaugh K."/>
            <person name="Han R."/>
            <person name="Bertier L."/>
            <person name="Beede B."/>
            <person name="Kafkas S."/>
            <person name="Golino D."/>
            <person name="Preece J."/>
            <person name="Michelmore R."/>
        </authorList>
    </citation>
    <scope>NUCLEOTIDE SEQUENCE [LARGE SCALE GENOMIC DNA]</scope>
</reference>
<keyword evidence="2" id="KW-1185">Reference proteome</keyword>